<evidence type="ECO:0000256" key="1">
    <source>
        <dbReference type="SAM" id="Phobius"/>
    </source>
</evidence>
<dbReference type="OrthoDB" id="5767259at2"/>
<evidence type="ECO:0000313" key="3">
    <source>
        <dbReference type="Proteomes" id="UP000241074"/>
    </source>
</evidence>
<name>A0A2P1PXX9_9GAMM</name>
<reference evidence="2 3" key="2">
    <citation type="submission" date="2018-03" db="EMBL/GenBank/DDBJ databases">
        <authorList>
            <person name="Keele B.F."/>
        </authorList>
    </citation>
    <scope>NUCLEOTIDE SEQUENCE [LARGE SCALE GENOMIC DNA]</scope>
    <source>
        <strain evidence="2 3">D13</strain>
    </source>
</reference>
<dbReference type="Pfam" id="PF10741">
    <property type="entry name" value="T2SSM_b"/>
    <property type="match status" value="1"/>
</dbReference>
<dbReference type="KEGG" id="xba:C7S18_22095"/>
<keyword evidence="1" id="KW-0472">Membrane</keyword>
<sequence length="227" mass="25829">MPEKRTRAAIRANAQEATVAITPKPESGRFLAIVLLLIAILLIYFLGVHWWFTARHLEIAGEIESLREQELHFREIAATRKEVEAAHAAVRNYEANNPAFLPETDFDSAAASLNAKVKQIVARHAPAQNPDRCAIVMNQYQRSNEPERFERVLVKLRLRCDLEPFAAILHDLESSSPLLFVDDLQVFRQQGYLTPGSNKIQNYLDIRLDVFGYIRTKPQPEGKEKAL</sequence>
<dbReference type="InterPro" id="IPR034756">
    <property type="entry name" value="T2SSM_b"/>
</dbReference>
<evidence type="ECO:0000313" key="2">
    <source>
        <dbReference type="EMBL" id="AVP99699.1"/>
    </source>
</evidence>
<keyword evidence="3" id="KW-1185">Reference proteome</keyword>
<dbReference type="EMBL" id="CP027860">
    <property type="protein sequence ID" value="AVP99699.1"/>
    <property type="molecule type" value="Genomic_DNA"/>
</dbReference>
<accession>A0A2P1PXX9</accession>
<keyword evidence="1" id="KW-1133">Transmembrane helix</keyword>
<dbReference type="Proteomes" id="UP000241074">
    <property type="component" value="Chromosome"/>
</dbReference>
<gene>
    <name evidence="2" type="ORF">C7S18_22095</name>
</gene>
<proteinExistence type="predicted"/>
<feature type="transmembrane region" description="Helical" evidence="1">
    <location>
        <begin position="30"/>
        <end position="52"/>
    </location>
</feature>
<keyword evidence="1" id="KW-0812">Transmembrane</keyword>
<dbReference type="AlphaFoldDB" id="A0A2P1PXX9"/>
<organism evidence="2 3">
    <name type="scientific">Ahniella affigens</name>
    <dbReference type="NCBI Taxonomy" id="2021234"/>
    <lineage>
        <taxon>Bacteria</taxon>
        <taxon>Pseudomonadati</taxon>
        <taxon>Pseudomonadota</taxon>
        <taxon>Gammaproteobacteria</taxon>
        <taxon>Lysobacterales</taxon>
        <taxon>Rhodanobacteraceae</taxon>
        <taxon>Ahniella</taxon>
    </lineage>
</organism>
<reference evidence="2 3" key="1">
    <citation type="submission" date="2018-03" db="EMBL/GenBank/DDBJ databases">
        <title>Ahniella affigens gen. nov., sp. nov., a gammaproteobacterium isolated from sandy soil near a stream.</title>
        <authorList>
            <person name="Ko Y."/>
            <person name="Kim J.-H."/>
        </authorList>
    </citation>
    <scope>NUCLEOTIDE SEQUENCE [LARGE SCALE GENOMIC DNA]</scope>
    <source>
        <strain evidence="2 3">D13</strain>
    </source>
</reference>
<evidence type="ECO:0008006" key="4">
    <source>
        <dbReference type="Google" id="ProtNLM"/>
    </source>
</evidence>
<protein>
    <recommendedName>
        <fullName evidence="4">General secretion pathway protein GspM</fullName>
    </recommendedName>
</protein>
<dbReference type="NCBIfam" id="NF040576">
    <property type="entry name" value="T2SS_GspM_XpsM"/>
    <property type="match status" value="1"/>
</dbReference>